<feature type="domain" description="Protein kinase" evidence="26">
    <location>
        <begin position="1556"/>
        <end position="1798"/>
    </location>
</feature>
<dbReference type="CDD" id="cd14132">
    <property type="entry name" value="STKc_CK2_alpha"/>
    <property type="match status" value="1"/>
</dbReference>
<dbReference type="Pfam" id="PF00069">
    <property type="entry name" value="Pkinase"/>
    <property type="match status" value="2"/>
</dbReference>
<dbReference type="InterPro" id="IPR018846">
    <property type="entry name" value="Beta-prop_RSE1/DDB1/CPSF1_1st"/>
</dbReference>
<evidence type="ECO:0000256" key="20">
    <source>
        <dbReference type="ARBA" id="ARBA00023288"/>
    </source>
</evidence>
<dbReference type="InterPro" id="IPR017441">
    <property type="entry name" value="Protein_kinase_ATP_BS"/>
</dbReference>
<evidence type="ECO:0000256" key="16">
    <source>
        <dbReference type="ARBA" id="ARBA00023157"/>
    </source>
</evidence>
<comment type="similarity">
    <text evidence="24">Belongs to the SGF11 family.</text>
</comment>
<feature type="binding site" evidence="23">
    <location>
        <position position="1585"/>
    </location>
    <ligand>
        <name>ATP</name>
        <dbReference type="ChEBI" id="CHEBI:30616"/>
    </ligand>
</feature>
<evidence type="ECO:0000256" key="13">
    <source>
        <dbReference type="ARBA" id="ARBA00022853"/>
    </source>
</evidence>
<keyword evidence="21" id="KW-0636">Prenylation</keyword>
<dbReference type="Proteomes" id="UP000613177">
    <property type="component" value="Unassembled WGS sequence"/>
</dbReference>
<dbReference type="InterPro" id="IPR015943">
    <property type="entry name" value="WD40/YVTN_repeat-like_dom_sf"/>
</dbReference>
<dbReference type="InterPro" id="IPR004871">
    <property type="entry name" value="RSE1/DDB1/CPSF1_C"/>
</dbReference>
<keyword evidence="13" id="KW-0156">Chromatin regulator</keyword>
<feature type="domain" description="Tyrosine specific protein phosphatases" evidence="28">
    <location>
        <begin position="1854"/>
        <end position="1924"/>
    </location>
</feature>
<evidence type="ECO:0000256" key="22">
    <source>
        <dbReference type="ARBA" id="ARBA00051722"/>
    </source>
</evidence>
<dbReference type="GO" id="GO:0005524">
    <property type="term" value="F:ATP binding"/>
    <property type="evidence" value="ECO:0007669"/>
    <property type="project" value="UniProtKB-UniRule"/>
</dbReference>
<evidence type="ECO:0000256" key="10">
    <source>
        <dbReference type="ARBA" id="ARBA00022801"/>
    </source>
</evidence>
<dbReference type="InterPro" id="IPR036322">
    <property type="entry name" value="WD40_repeat_dom_sf"/>
</dbReference>
<dbReference type="FunFam" id="3.90.190.10:FF:000086">
    <property type="entry name" value="Protein tyrosine phosphatase-like protein"/>
    <property type="match status" value="1"/>
</dbReference>
<keyword evidence="14" id="KW-0904">Protein phosphatase</keyword>
<keyword evidence="5" id="KW-0808">Transferase</keyword>
<keyword evidence="11" id="KW-0862">Zinc</keyword>
<keyword evidence="30" id="KW-1185">Reference proteome</keyword>
<dbReference type="Gene3D" id="3.30.200.20">
    <property type="entry name" value="Phosphorylase Kinase, domain 1"/>
    <property type="match status" value="1"/>
</dbReference>
<dbReference type="Pfam" id="PF10433">
    <property type="entry name" value="Beta-prop_RSE1_1st"/>
    <property type="match status" value="1"/>
</dbReference>
<keyword evidence="15" id="KW-0805">Transcription regulation</keyword>
<feature type="region of interest" description="Disordered" evidence="25">
    <location>
        <begin position="748"/>
        <end position="773"/>
    </location>
</feature>
<feature type="region of interest" description="Disordered" evidence="25">
    <location>
        <begin position="51"/>
        <end position="73"/>
    </location>
</feature>
<dbReference type="Gene3D" id="1.10.510.10">
    <property type="entry name" value="Transferase(Phosphotransferase) domain 1"/>
    <property type="match status" value="1"/>
</dbReference>
<comment type="caution">
    <text evidence="29">The sequence shown here is derived from an EMBL/GenBank/DDBJ whole genome shotgun (WGS) entry which is preliminary data.</text>
</comment>
<keyword evidence="9" id="KW-0418">Kinase</keyword>
<evidence type="ECO:0000256" key="18">
    <source>
        <dbReference type="ARBA" id="ARBA00023163"/>
    </source>
</evidence>
<dbReference type="GO" id="GO:0003676">
    <property type="term" value="F:nucleic acid binding"/>
    <property type="evidence" value="ECO:0007669"/>
    <property type="project" value="InterPro"/>
</dbReference>
<evidence type="ECO:0000256" key="3">
    <source>
        <dbReference type="ARBA" id="ARBA00022481"/>
    </source>
</evidence>
<dbReference type="InterPro" id="IPR003595">
    <property type="entry name" value="Tyr_Pase_cat"/>
</dbReference>
<evidence type="ECO:0000256" key="8">
    <source>
        <dbReference type="ARBA" id="ARBA00022771"/>
    </source>
</evidence>
<evidence type="ECO:0000256" key="5">
    <source>
        <dbReference type="ARBA" id="ARBA00022679"/>
    </source>
</evidence>
<evidence type="ECO:0000256" key="1">
    <source>
        <dbReference type="ARBA" id="ARBA00004123"/>
    </source>
</evidence>
<evidence type="ECO:0000259" key="26">
    <source>
        <dbReference type="PROSITE" id="PS50011"/>
    </source>
</evidence>
<evidence type="ECO:0000259" key="27">
    <source>
        <dbReference type="PROSITE" id="PS50054"/>
    </source>
</evidence>
<evidence type="ECO:0000313" key="29">
    <source>
        <dbReference type="EMBL" id="KAG2235302.1"/>
    </source>
</evidence>
<keyword evidence="12 23" id="KW-0067">ATP-binding</keyword>
<dbReference type="Pfam" id="PF23726">
    <property type="entry name" value="Beta-prop_RSE1_2nd"/>
    <property type="match status" value="1"/>
</dbReference>
<dbReference type="InterPro" id="IPR029021">
    <property type="entry name" value="Prot-tyrosine_phosphatase-like"/>
</dbReference>
<dbReference type="Gene3D" id="2.130.10.10">
    <property type="entry name" value="YVTN repeat-like/Quinoprotein amine dehydrogenase"/>
    <property type="match status" value="3"/>
</dbReference>
<keyword evidence="10" id="KW-0378">Hydrolase</keyword>
<dbReference type="GO" id="GO:0006325">
    <property type="term" value="P:chromatin organization"/>
    <property type="evidence" value="ECO:0007669"/>
    <property type="project" value="UniProtKB-KW"/>
</dbReference>
<keyword evidence="7 23" id="KW-0547">Nucleotide-binding</keyword>
<keyword evidence="6" id="KW-0479">Metal-binding</keyword>
<dbReference type="InterPro" id="IPR020422">
    <property type="entry name" value="TYR_PHOSPHATASE_DUAL_dom"/>
</dbReference>
<dbReference type="SUPFAM" id="SSF50978">
    <property type="entry name" value="WD40 repeat-like"/>
    <property type="match status" value="1"/>
</dbReference>
<keyword evidence="20" id="KW-0449">Lipoprotein</keyword>
<evidence type="ECO:0000256" key="9">
    <source>
        <dbReference type="ARBA" id="ARBA00022777"/>
    </source>
</evidence>
<evidence type="ECO:0000256" key="25">
    <source>
        <dbReference type="SAM" id="MobiDB-lite"/>
    </source>
</evidence>
<protein>
    <recommendedName>
        <fullName evidence="24">SAGA-associated factor 11</fullName>
    </recommendedName>
</protein>
<dbReference type="SUPFAM" id="SSF52799">
    <property type="entry name" value="(Phosphotyrosine protein) phosphatases II"/>
    <property type="match status" value="1"/>
</dbReference>
<evidence type="ECO:0000256" key="15">
    <source>
        <dbReference type="ARBA" id="ARBA00023015"/>
    </source>
</evidence>
<proteinExistence type="inferred from homology"/>
<sequence>MSAYAVYQELFPPQTVEQVETSHFTSPDAINLVVAKASLLQIYEFVEYIPETEEDEEDDTPDDQELASERLNENEDMTLTFPKLKPLKKSIADKTSGRLELVAQYKLNGTIATMGVVKTTSPRGKEGCDSLLLGFSDAKMSLLEWSPATNSIVTVSIHYYERDEFKKEFLTNPYPSSIHIDPQQRCAVLNFYDNKLAVLPFRQADKLDERQGEAEEEDEAQKWPYSPSFLIDLESIDPRIKNVIDMVFLADYYEPTLAILFQSEQTWTGRLASTKDTVSVVVVSLDLQAKIYPIIYSIDKLPYDCIKLVAMPKPVTGVLVIAANSLLHVSQGSPGVGVAVNGYTKKLTEFPGMIYEDAAINLGLSLDGAKALAFGGDRCLIFMQNGNWAVVQMKMDGSKIVGMNITEIVHKLTPGSQELAPLATVPSCVTNVKNGEYFFLGSRVGDSLLVKWKYSKEGSKFQENDFKFRVCDTLLNTGPIVDMTIGDVESNQKTEEEENATVSGIPDLELVTCSGHGKNGALCVFQRHIHPQTSFSFDQSDSQAIFSIKCRKELPFDDGAGEQLRKSTKIMAAAEHEHSRWETREMDSTFDEAFDKLLFISKSKSTMVLSAGDELQELVKTGFYTRGPTITVCTLFDATRIVQVYATGVMILTPEGKRIHTIPVRGAKIVDASIRDPYILLTLENNKILALQGDPVTKDITPIQLPSHVKETSIAMASIFADTSGLFSSMAEKTAATVAKAAAMAAAANSAKGGNQKKRKAGEDHATDSSTFKKPNTAAEFDEVDMDLYGEELDEEVVNQDTVVLEVMDHQNDDDDDDEMLYGTDDKSTSNDLDQQTNLITEEIDEINVSLQGSALNEITRVSFWSLIYTTDGTLQIYSLPDFKEYFVCPQFDIAPDLITDHGETASKDKKNHTPSTIIQEIVMTNIGKERKDPHLVARTETDDIIIYKAFSFVPSEDKLSNRLALRFSRVHHEYISRKSAASATEESKNKKKKEIIDEFEIPGIDLEDEAKQTKKSVQHRKKLLIPFNDVAGYAGIFVAGPQPAWLLCSCKSFVRVHPMKTDHEVIGFTQFHNVNCKHGFITVDAKSTIRLSRLRTDGVIYDLDWVMQKIPLGQTVHKIQYHPVMKVYAVLVSRGLPVRLQNEDDVPEGEPPIQEEREAGEFLPEVDKFSMIMVSPVTWETVDEVEFEEFEQCFSLQCAALESKQTSTGRKYFMVVGTGCLRGEDTTMRGSIRIFDIIEVVPEPNNPQTNHKFKHLHTEDVKGAVTAMCNISGHLASCIGSKVIVWSLEDDESLVGVAFIDVQIYVTSMSSIKNFILLGDAQKSIWFLGFQLEPAKLSLLGKDYQSFEVGCVDFIIDDKSLYLVVGDTSENLDLYQYAPFNLQSFGGQKLMRRGDFHVGSQVQTMVRLPQIEKTENGLEYSRRHFCLCGTFSGSISVLSPISEKTFKRLSTLYGQLVNNVQHVAGLNPRAYRLIKGPKQRMASNRTKAVLDGDLIFEFAGLSIERQRETTKQIEMTENITYQSIAKCYADVNSKMPSSYWDYDNLQVQWSPQDSYEIIRKVGRGKYSEVFEGINITNEEKCVIKILKPVKKKKIKREIKILQNLAGGINVIELLDSKTPSLIFEYINNTDFKVLYPRFTDYDVRYYMHELLKANHEKRQLRLIDWGLAEFYHPGTEYNVRVASRYFKGPELLVDFQEYDYSLDMWSYGCMFASMLVKIAKVLGTDKLFAYLDKYGIKLDKLYHDILGRYPCKPWAKFINNENRRFTSNEALDFLDHLLRYDHQERLTAKEAMSHHYFESTLPFYLEEFKKYNITHIIRCCQPTYNTSQFTEQGIQVHDLPFKDGGVPPPNVVTEWLSIVDREERDSHEKSELPTIAVHCVAGLGRAPALVAIALIELGMQPLDAVEFIRRKRRGAFNKPQIAYLDNYKRTLRTKSSSIKISFSRMFRFGSKKEREMQKPKGHVDNLSNAHLTESQKEAGTLLFKKLLSDRNKTLEELSHTQASLQKNIPNIVKKPHTPRAAMVKIIIKKKKKKKKKSVKKDDRVIDLIQNKRIQYVKFAKQNVWGKNYTVNNLPSYDCVNCQKTIASTRYAPHLEKCLGLSGRQSSRVASRRMGSSPFSSDDNHSPDNDIYDRNKKKKQHLSPSFSNGVSRVKKLNRFQHDSIGPGESQCCHYSSYDCNTTNDPNTVLELAFQTSYHGIARDYMFTVTLPAGGWIEFRATGSETPQVFVFTDAGVRYVHEIQINPKGMLLL</sequence>
<dbReference type="GO" id="GO:0005634">
    <property type="term" value="C:nucleus"/>
    <property type="evidence" value="ECO:0007669"/>
    <property type="project" value="UniProtKB-SubCell"/>
</dbReference>
<feature type="region of interest" description="Disordered" evidence="25">
    <location>
        <begin position="812"/>
        <end position="832"/>
    </location>
</feature>
<evidence type="ECO:0000256" key="4">
    <source>
        <dbReference type="ARBA" id="ARBA00022527"/>
    </source>
</evidence>
<dbReference type="GO" id="GO:0004674">
    <property type="term" value="F:protein serine/threonine kinase activity"/>
    <property type="evidence" value="ECO:0007669"/>
    <property type="project" value="UniProtKB-KW"/>
</dbReference>
<evidence type="ECO:0000256" key="21">
    <source>
        <dbReference type="ARBA" id="ARBA00023289"/>
    </source>
</evidence>
<dbReference type="FunFam" id="3.30.200.20:FF:000088">
    <property type="entry name" value="Casein kinase II subunit alpha"/>
    <property type="match status" value="1"/>
</dbReference>
<dbReference type="PROSITE" id="PS50056">
    <property type="entry name" value="TYR_PHOSPHATASE_2"/>
    <property type="match status" value="1"/>
</dbReference>
<comment type="catalytic activity">
    <reaction evidence="22">
        <text>O-phospho-L-tyrosyl-[protein] + H2O = L-tyrosyl-[protein] + phosphate</text>
        <dbReference type="Rhea" id="RHEA:10684"/>
        <dbReference type="Rhea" id="RHEA-COMP:10136"/>
        <dbReference type="Rhea" id="RHEA-COMP:20101"/>
        <dbReference type="ChEBI" id="CHEBI:15377"/>
        <dbReference type="ChEBI" id="CHEBI:43474"/>
        <dbReference type="ChEBI" id="CHEBI:46858"/>
        <dbReference type="ChEBI" id="CHEBI:61978"/>
        <dbReference type="EC" id="3.1.3.48"/>
    </reaction>
</comment>
<dbReference type="SMART" id="SM00404">
    <property type="entry name" value="PTPc_motif"/>
    <property type="match status" value="1"/>
</dbReference>
<evidence type="ECO:0000256" key="11">
    <source>
        <dbReference type="ARBA" id="ARBA00022833"/>
    </source>
</evidence>
<dbReference type="FunFam" id="1.10.510.10:FF:000059">
    <property type="entry name" value="Casein kinase II subunit alpha"/>
    <property type="match status" value="1"/>
</dbReference>
<evidence type="ECO:0000256" key="12">
    <source>
        <dbReference type="ARBA" id="ARBA00022840"/>
    </source>
</evidence>
<dbReference type="GO" id="GO:0070461">
    <property type="term" value="C:SAGA-type complex"/>
    <property type="evidence" value="ECO:0007669"/>
    <property type="project" value="UniProtKB-ARBA"/>
</dbReference>
<dbReference type="Pfam" id="PF03178">
    <property type="entry name" value="CPSF_A"/>
    <property type="match status" value="1"/>
</dbReference>
<dbReference type="InterPro" id="IPR011009">
    <property type="entry name" value="Kinase-like_dom_sf"/>
</dbReference>
<keyword evidence="3" id="KW-0488">Methylation</keyword>
<keyword evidence="8" id="KW-0863">Zinc-finger</keyword>
<feature type="compositionally biased region" description="Acidic residues" evidence="25">
    <location>
        <begin position="51"/>
        <end position="66"/>
    </location>
</feature>
<organism evidence="29 30">
    <name type="scientific">Thamnidium elegans</name>
    <dbReference type="NCBI Taxonomy" id="101142"/>
    <lineage>
        <taxon>Eukaryota</taxon>
        <taxon>Fungi</taxon>
        <taxon>Fungi incertae sedis</taxon>
        <taxon>Mucoromycota</taxon>
        <taxon>Mucoromycotina</taxon>
        <taxon>Mucoromycetes</taxon>
        <taxon>Mucorales</taxon>
        <taxon>Mucorineae</taxon>
        <taxon>Mucoraceae</taxon>
        <taxon>Thamnidium</taxon>
    </lineage>
</organism>
<feature type="compositionally biased region" description="Basic and acidic residues" evidence="25">
    <location>
        <begin position="2122"/>
        <end position="2134"/>
    </location>
</feature>
<feature type="domain" description="Tyrosine-protein phosphatase" evidence="27">
    <location>
        <begin position="1781"/>
        <end position="1937"/>
    </location>
</feature>
<evidence type="ECO:0000256" key="6">
    <source>
        <dbReference type="ARBA" id="ARBA00022723"/>
    </source>
</evidence>
<dbReference type="InterPro" id="IPR050358">
    <property type="entry name" value="RSE1/DDB1/CFT1"/>
</dbReference>
<evidence type="ECO:0000256" key="7">
    <source>
        <dbReference type="ARBA" id="ARBA00022741"/>
    </source>
</evidence>
<dbReference type="InterPro" id="IPR045216">
    <property type="entry name" value="CK2_alpha"/>
</dbReference>
<dbReference type="Gene3D" id="3.90.190.10">
    <property type="entry name" value="Protein tyrosine phosphatase superfamily"/>
    <property type="match status" value="1"/>
</dbReference>
<gene>
    <name evidence="29" type="ORF">INT48_007933</name>
</gene>
<feature type="region of interest" description="Disordered" evidence="25">
    <location>
        <begin position="2106"/>
        <end position="2148"/>
    </location>
</feature>
<dbReference type="GO" id="GO:0004725">
    <property type="term" value="F:protein tyrosine phosphatase activity"/>
    <property type="evidence" value="ECO:0007669"/>
    <property type="project" value="UniProtKB-EC"/>
</dbReference>
<dbReference type="PROSITE" id="PS50054">
    <property type="entry name" value="TYR_PHOSPHATASE_DUAL"/>
    <property type="match status" value="1"/>
</dbReference>
<dbReference type="InterPro" id="IPR058543">
    <property type="entry name" value="Beta-prop_RSE1/DDB1/CPSF1_2nd"/>
</dbReference>
<dbReference type="InterPro" id="IPR013246">
    <property type="entry name" value="SAGA_su_Sgf11"/>
</dbReference>
<dbReference type="PANTHER" id="PTHR10644">
    <property type="entry name" value="DNA REPAIR/RNA PROCESSING CPSF FAMILY"/>
    <property type="match status" value="1"/>
</dbReference>
<dbReference type="Gene3D" id="1.10.150.910">
    <property type="match status" value="1"/>
</dbReference>
<evidence type="ECO:0000259" key="28">
    <source>
        <dbReference type="PROSITE" id="PS50056"/>
    </source>
</evidence>
<keyword evidence="4" id="KW-0723">Serine/threonine-protein kinase</keyword>
<keyword evidence="19" id="KW-0539">Nucleus</keyword>
<evidence type="ECO:0000256" key="24">
    <source>
        <dbReference type="RuleBase" id="RU261113"/>
    </source>
</evidence>
<accession>A0A8H7SVZ6</accession>
<evidence type="ECO:0000313" key="30">
    <source>
        <dbReference type="Proteomes" id="UP000613177"/>
    </source>
</evidence>
<evidence type="ECO:0000256" key="19">
    <source>
        <dbReference type="ARBA" id="ARBA00023242"/>
    </source>
</evidence>
<dbReference type="InterPro" id="IPR000719">
    <property type="entry name" value="Prot_kinase_dom"/>
</dbReference>
<reference evidence="29" key="1">
    <citation type="submission" date="2021-01" db="EMBL/GenBank/DDBJ databases">
        <title>Metabolic potential, ecology and presence of endohyphal bacteria is reflected in genomic diversity of Mucoromycotina.</title>
        <authorList>
            <person name="Muszewska A."/>
            <person name="Okrasinska A."/>
            <person name="Steczkiewicz K."/>
            <person name="Drgas O."/>
            <person name="Orlowska M."/>
            <person name="Perlinska-Lenart U."/>
            <person name="Aleksandrzak-Piekarczyk T."/>
            <person name="Szatraj K."/>
            <person name="Zielenkiewicz U."/>
            <person name="Pilsyk S."/>
            <person name="Malc E."/>
            <person name="Mieczkowski P."/>
            <person name="Kruszewska J.S."/>
            <person name="Biernat P."/>
            <person name="Pawlowska J."/>
        </authorList>
    </citation>
    <scope>NUCLEOTIDE SEQUENCE</scope>
    <source>
        <strain evidence="29">WA0000018081</strain>
    </source>
</reference>
<dbReference type="Gene3D" id="3.30.160.60">
    <property type="entry name" value="Classic Zinc Finger"/>
    <property type="match status" value="1"/>
</dbReference>
<dbReference type="PROSITE" id="PS50011">
    <property type="entry name" value="PROTEIN_KINASE_DOM"/>
    <property type="match status" value="1"/>
</dbReference>
<evidence type="ECO:0000256" key="14">
    <source>
        <dbReference type="ARBA" id="ARBA00022912"/>
    </source>
</evidence>
<name>A0A8H7SVZ6_9FUNG</name>
<keyword evidence="17 24" id="KW-0010">Activator</keyword>
<dbReference type="GO" id="GO:0008270">
    <property type="term" value="F:zinc ion binding"/>
    <property type="evidence" value="ECO:0007669"/>
    <property type="project" value="UniProtKB-KW"/>
</dbReference>
<dbReference type="Pfam" id="PF08209">
    <property type="entry name" value="Sgf11"/>
    <property type="match status" value="1"/>
</dbReference>
<evidence type="ECO:0000256" key="17">
    <source>
        <dbReference type="ARBA" id="ARBA00023159"/>
    </source>
</evidence>
<keyword evidence="16" id="KW-1015">Disulfide bond</keyword>
<evidence type="ECO:0000256" key="2">
    <source>
        <dbReference type="ARBA" id="ARBA00009580"/>
    </source>
</evidence>
<dbReference type="CDD" id="cd14500">
    <property type="entry name" value="PTP-IVa"/>
    <property type="match status" value="1"/>
</dbReference>
<keyword evidence="18" id="KW-0804">Transcription</keyword>
<dbReference type="PROSITE" id="PS00107">
    <property type="entry name" value="PROTEIN_KINASE_ATP"/>
    <property type="match status" value="1"/>
</dbReference>
<dbReference type="InterPro" id="IPR000387">
    <property type="entry name" value="Tyr_Pase_dom"/>
</dbReference>
<dbReference type="GO" id="GO:0005737">
    <property type="term" value="C:cytoplasm"/>
    <property type="evidence" value="ECO:0007669"/>
    <property type="project" value="UniProtKB-ARBA"/>
</dbReference>
<comment type="similarity">
    <text evidence="2">Belongs to the protein-tyrosine phosphatase family.</text>
</comment>
<dbReference type="EMBL" id="JAEPRE010000035">
    <property type="protein sequence ID" value="KAG2235302.1"/>
    <property type="molecule type" value="Genomic_DNA"/>
</dbReference>
<evidence type="ECO:0000256" key="23">
    <source>
        <dbReference type="PROSITE-ProRule" id="PRU10141"/>
    </source>
</evidence>
<dbReference type="SUPFAM" id="SSF56112">
    <property type="entry name" value="Protein kinase-like (PK-like)"/>
    <property type="match status" value="1"/>
</dbReference>
<comment type="subcellular location">
    <subcellularLocation>
        <location evidence="1 24">Nucleus</location>
    </subcellularLocation>
</comment>